<protein>
    <recommendedName>
        <fullName evidence="12">Metaxin</fullName>
    </recommendedName>
</protein>
<feature type="domain" description="Mitochondrial outer membrane transport complex Sam37/metaxin N-terminal" evidence="9">
    <location>
        <begin position="23"/>
        <end position="144"/>
    </location>
</feature>
<dbReference type="Pfam" id="PF10568">
    <property type="entry name" value="Tom37"/>
    <property type="match status" value="1"/>
</dbReference>
<evidence type="ECO:0000256" key="3">
    <source>
        <dbReference type="ARBA" id="ARBA00022448"/>
    </source>
</evidence>
<gene>
    <name evidence="11" type="ORF">RMAR0315_LOCUS11459</name>
</gene>
<keyword evidence="6" id="KW-0496">Mitochondrion</keyword>
<dbReference type="SUPFAM" id="SSF47616">
    <property type="entry name" value="GST C-terminal domain-like"/>
    <property type="match status" value="1"/>
</dbReference>
<accession>A0A7S0G6M7</accession>
<proteinExistence type="inferred from homology"/>
<dbReference type="InterPro" id="IPR033468">
    <property type="entry name" value="Metaxin_GST"/>
</dbReference>
<keyword evidence="7" id="KW-0472">Membrane</keyword>
<dbReference type="InterPro" id="IPR036282">
    <property type="entry name" value="Glutathione-S-Trfase_C_sf"/>
</dbReference>
<feature type="region of interest" description="Disordered" evidence="8">
    <location>
        <begin position="249"/>
        <end position="270"/>
    </location>
</feature>
<feature type="compositionally biased region" description="Polar residues" evidence="8">
    <location>
        <begin position="254"/>
        <end position="270"/>
    </location>
</feature>
<dbReference type="EMBL" id="HBEK01021042">
    <property type="protein sequence ID" value="CAD8401455.1"/>
    <property type="molecule type" value="Transcribed_RNA"/>
</dbReference>
<evidence type="ECO:0000256" key="5">
    <source>
        <dbReference type="ARBA" id="ARBA00022927"/>
    </source>
</evidence>
<evidence type="ECO:0000256" key="6">
    <source>
        <dbReference type="ARBA" id="ARBA00023128"/>
    </source>
</evidence>
<keyword evidence="3" id="KW-0813">Transport</keyword>
<dbReference type="PANTHER" id="PTHR12289">
    <property type="entry name" value="METAXIN RELATED"/>
    <property type="match status" value="1"/>
</dbReference>
<feature type="domain" description="Metaxin glutathione S-transferase" evidence="10">
    <location>
        <begin position="167"/>
        <end position="229"/>
    </location>
</feature>
<comment type="similarity">
    <text evidence="2">Belongs to the metaxin family.</text>
</comment>
<reference evidence="11" key="1">
    <citation type="submission" date="2021-01" db="EMBL/GenBank/DDBJ databases">
        <authorList>
            <person name="Corre E."/>
            <person name="Pelletier E."/>
            <person name="Niang G."/>
            <person name="Scheremetjew M."/>
            <person name="Finn R."/>
            <person name="Kale V."/>
            <person name="Holt S."/>
            <person name="Cochrane G."/>
            <person name="Meng A."/>
            <person name="Brown T."/>
            <person name="Cohen L."/>
        </authorList>
    </citation>
    <scope>NUCLEOTIDE SEQUENCE</scope>
    <source>
        <strain evidence="11">UTEX LB 2760</strain>
    </source>
</reference>
<comment type="subcellular location">
    <subcellularLocation>
        <location evidence="1">Mitochondrion outer membrane</location>
    </subcellularLocation>
</comment>
<name>A0A7S0G6M7_9RHOD</name>
<dbReference type="AlphaFoldDB" id="A0A7S0G6M7"/>
<dbReference type="PANTHER" id="PTHR12289:SF41">
    <property type="entry name" value="FAILED AXON CONNECTIONS-RELATED"/>
    <property type="match status" value="1"/>
</dbReference>
<dbReference type="GO" id="GO:0001401">
    <property type="term" value="C:SAM complex"/>
    <property type="evidence" value="ECO:0007669"/>
    <property type="project" value="InterPro"/>
</dbReference>
<evidence type="ECO:0000256" key="1">
    <source>
        <dbReference type="ARBA" id="ARBA00004294"/>
    </source>
</evidence>
<evidence type="ECO:0008006" key="12">
    <source>
        <dbReference type="Google" id="ProtNLM"/>
    </source>
</evidence>
<evidence type="ECO:0000259" key="10">
    <source>
        <dbReference type="Pfam" id="PF17171"/>
    </source>
</evidence>
<dbReference type="GO" id="GO:0015031">
    <property type="term" value="P:protein transport"/>
    <property type="evidence" value="ECO:0007669"/>
    <property type="project" value="UniProtKB-KW"/>
</dbReference>
<evidence type="ECO:0000256" key="2">
    <source>
        <dbReference type="ARBA" id="ARBA00009170"/>
    </source>
</evidence>
<evidence type="ECO:0000259" key="9">
    <source>
        <dbReference type="Pfam" id="PF10568"/>
    </source>
</evidence>
<organism evidence="11">
    <name type="scientific">Rhodosorus marinus</name>
    <dbReference type="NCBI Taxonomy" id="101924"/>
    <lineage>
        <taxon>Eukaryota</taxon>
        <taxon>Rhodophyta</taxon>
        <taxon>Stylonematophyceae</taxon>
        <taxon>Stylonematales</taxon>
        <taxon>Stylonemataceae</taxon>
        <taxon>Rhodosorus</taxon>
    </lineage>
</organism>
<dbReference type="InterPro" id="IPR019564">
    <property type="entry name" value="Sam37/metaxin_N"/>
</dbReference>
<evidence type="ECO:0000313" key="11">
    <source>
        <dbReference type="EMBL" id="CAD8401455.1"/>
    </source>
</evidence>
<dbReference type="InterPro" id="IPR050931">
    <property type="entry name" value="Mito_Protein_Transport_Metaxin"/>
</dbReference>
<keyword evidence="5" id="KW-0653">Protein transport</keyword>
<evidence type="ECO:0000256" key="8">
    <source>
        <dbReference type="SAM" id="MobiDB-lite"/>
    </source>
</evidence>
<sequence>MAFDLRTECSAWGMPSLNPGDTAALALLRFNGIPVNVISKAQLNPRVSPVDTCVILKEDMEEGLPSLSGFGDVYGALRLRSLGADFRLTRAQKAEARAFCSMIASKLGSGSLAEAWAIEDNFFSGTAQAYAAELPLVLRPFIPRLRSSYVRRHMPSNRTDEDMITDAEECIAALESRIGSRSSFFYGTEPTALDALSFAYTLFVMLAPCPRLRGALRKAPNLVSHTARVSESYFSASAFSVPDMAELEGARPRNASQTNSEAKTSSDTSLSRSEALRREWNRYFLGASAASFVGYILLYAGEVADLWE</sequence>
<evidence type="ECO:0000256" key="4">
    <source>
        <dbReference type="ARBA" id="ARBA00022787"/>
    </source>
</evidence>
<dbReference type="Pfam" id="PF17171">
    <property type="entry name" value="GST_C_6"/>
    <property type="match status" value="1"/>
</dbReference>
<evidence type="ECO:0000256" key="7">
    <source>
        <dbReference type="ARBA" id="ARBA00023136"/>
    </source>
</evidence>
<keyword evidence="4" id="KW-1000">Mitochondrion outer membrane</keyword>